<dbReference type="Proteomes" id="UP000234585">
    <property type="component" value="Unassembled WGS sequence"/>
</dbReference>
<dbReference type="EMBL" id="KZ559118">
    <property type="protein sequence ID" value="PLB42291.1"/>
    <property type="molecule type" value="Genomic_DNA"/>
</dbReference>
<dbReference type="RefSeq" id="XP_024676303.1">
    <property type="nucleotide sequence ID" value="XM_024814739.1"/>
</dbReference>
<dbReference type="GeneID" id="36521899"/>
<dbReference type="PANTHER" id="PTHR14237">
    <property type="entry name" value="MOLYBDOPTERIN COFACTOR SULFURASE MOSC"/>
    <property type="match status" value="1"/>
</dbReference>
<dbReference type="PANTHER" id="PTHR14237:SF80">
    <property type="entry name" value="MOLYBDENUM COFACTOR SULFURASE"/>
    <property type="match status" value="1"/>
</dbReference>
<name>A0A2I2FNR5_ASPCN</name>
<keyword evidence="2" id="KW-0808">Transferase</keyword>
<evidence type="ECO:0000313" key="2">
    <source>
        <dbReference type="EMBL" id="PLB42291.1"/>
    </source>
</evidence>
<protein>
    <submittedName>
        <fullName evidence="2">PLP-dependent transferase</fullName>
    </submittedName>
</protein>
<dbReference type="InterPro" id="IPR015421">
    <property type="entry name" value="PyrdxlP-dep_Trfase_major"/>
</dbReference>
<reference evidence="2 3" key="1">
    <citation type="submission" date="2017-12" db="EMBL/GenBank/DDBJ databases">
        <authorList>
            <consortium name="DOE Joint Genome Institute"/>
            <person name="Haridas S."/>
            <person name="Kjaerbolling I."/>
            <person name="Vesth T.C."/>
            <person name="Frisvad J.C."/>
            <person name="Nybo J.L."/>
            <person name="Theobald S."/>
            <person name="Kuo A."/>
            <person name="Bowyer P."/>
            <person name="Matsuda Y."/>
            <person name="Mondo S."/>
            <person name="Lyhne E.K."/>
            <person name="Kogle M.E."/>
            <person name="Clum A."/>
            <person name="Lipzen A."/>
            <person name="Salamov A."/>
            <person name="Ngan C.Y."/>
            <person name="Daum C."/>
            <person name="Chiniquy J."/>
            <person name="Barry K."/>
            <person name="LaButti K."/>
            <person name="Simmons B.A."/>
            <person name="Magnuson J.K."/>
            <person name="Mortensen U.H."/>
            <person name="Larsen T.O."/>
            <person name="Grigoriev I.V."/>
            <person name="Baker S.E."/>
            <person name="Andersen M.R."/>
            <person name="Nordberg H.P."/>
            <person name="Cantor M.N."/>
            <person name="Hua S.X."/>
        </authorList>
    </citation>
    <scope>NUCLEOTIDE SEQUENCE [LARGE SCALE GENOMIC DNA]</scope>
    <source>
        <strain evidence="2 3">CBS 102.13</strain>
    </source>
</reference>
<keyword evidence="3" id="KW-1185">Reference proteome</keyword>
<evidence type="ECO:0000313" key="3">
    <source>
        <dbReference type="Proteomes" id="UP000234585"/>
    </source>
</evidence>
<dbReference type="InterPro" id="IPR000192">
    <property type="entry name" value="Aminotrans_V_dom"/>
</dbReference>
<dbReference type="Pfam" id="PF00266">
    <property type="entry name" value="Aminotran_5"/>
    <property type="match status" value="1"/>
</dbReference>
<dbReference type="AlphaFoldDB" id="A0A2I2FNR5"/>
<evidence type="ECO:0000259" key="1">
    <source>
        <dbReference type="Pfam" id="PF00266"/>
    </source>
</evidence>
<dbReference type="OrthoDB" id="10264306at2759"/>
<organism evidence="2 3">
    <name type="scientific">Aspergillus candidus</name>
    <dbReference type="NCBI Taxonomy" id="41067"/>
    <lineage>
        <taxon>Eukaryota</taxon>
        <taxon>Fungi</taxon>
        <taxon>Dikarya</taxon>
        <taxon>Ascomycota</taxon>
        <taxon>Pezizomycotina</taxon>
        <taxon>Eurotiomycetes</taxon>
        <taxon>Eurotiomycetidae</taxon>
        <taxon>Eurotiales</taxon>
        <taxon>Aspergillaceae</taxon>
        <taxon>Aspergillus</taxon>
        <taxon>Aspergillus subgen. Circumdati</taxon>
    </lineage>
</organism>
<feature type="domain" description="Aminotransferase class V" evidence="1">
    <location>
        <begin position="34"/>
        <end position="464"/>
    </location>
</feature>
<dbReference type="Gene3D" id="3.40.640.10">
    <property type="entry name" value="Type I PLP-dependent aspartate aminotransferase-like (Major domain)"/>
    <property type="match status" value="1"/>
</dbReference>
<dbReference type="GO" id="GO:0043545">
    <property type="term" value="P:molybdopterin cofactor metabolic process"/>
    <property type="evidence" value="ECO:0007669"/>
    <property type="project" value="TreeGrafter"/>
</dbReference>
<dbReference type="STRING" id="41067.A0A2I2FNR5"/>
<dbReference type="SUPFAM" id="SSF53383">
    <property type="entry name" value="PLP-dependent transferases"/>
    <property type="match status" value="1"/>
</dbReference>
<proteinExistence type="predicted"/>
<gene>
    <name evidence="2" type="ORF">BDW47DRAFT_114948</name>
</gene>
<dbReference type="InterPro" id="IPR015424">
    <property type="entry name" value="PyrdxlP-dep_Trfase"/>
</dbReference>
<accession>A0A2I2FNR5</accession>
<dbReference type="GO" id="GO:0008265">
    <property type="term" value="F:molybdenum cofactor sulfurtransferase activity"/>
    <property type="evidence" value="ECO:0007669"/>
    <property type="project" value="TreeGrafter"/>
</dbReference>
<sequence>MGTAYNEAVDTIRPVEYPSLTTTTTRDNNDRSIIYLDHAGATLYARSLVNAYTADLQSAIYGNPHSESTPSRTSSARVAAARTQLLHFFGASPQHFDLVFTANATAAVKLVGECLAQGGGGRGFRYVYHQDSHTSLVGVRQMAAESVCLEDDAAVERWIRRGGSAWMEEMVTLLGYPGQSNMTGRRLPRSWPAHIRSNGAHKTTYTLWDAAALASTSPLSLSDVDTAPDFTAVSLYKIFGLPDVGCLIVRKASAHLLVSQARYFGGGTVDMVANSSPGSSSSRAWHAVKADTLHDALEDGTLPFHSLLAVGHAVRLHEDLLGGMARVSAHCAFLTSRLYTALDGLRHANGSKLVRVYTGSGRPAFGDPVLQGPTVAMAVVDPAGRAHGYADVERAADADGVYLRSGSVCNPGGMSYLGWTKMHDRVAAFEAGHRCSAPIQEVGGRATGIVRVSLGAMSSLGDVDGFVEWLARKYLDVYVDDRGSSSFSLGPFKETVEERGVARRYDACIMRLVRGLVRLN</sequence>